<protein>
    <recommendedName>
        <fullName evidence="5">Lipoprotein</fullName>
    </recommendedName>
</protein>
<evidence type="ECO:0000313" key="4">
    <source>
        <dbReference type="Proteomes" id="UP001553843"/>
    </source>
</evidence>
<evidence type="ECO:0000256" key="2">
    <source>
        <dbReference type="SAM" id="SignalP"/>
    </source>
</evidence>
<evidence type="ECO:0008006" key="5">
    <source>
        <dbReference type="Google" id="ProtNLM"/>
    </source>
</evidence>
<accession>A0ABV3LSQ9</accession>
<proteinExistence type="predicted"/>
<feature type="signal peptide" evidence="2">
    <location>
        <begin position="1"/>
        <end position="25"/>
    </location>
</feature>
<organism evidence="3 4">
    <name type="scientific">Streptomyces huasconensis</name>
    <dbReference type="NCBI Taxonomy" id="1854574"/>
    <lineage>
        <taxon>Bacteria</taxon>
        <taxon>Bacillati</taxon>
        <taxon>Actinomycetota</taxon>
        <taxon>Actinomycetes</taxon>
        <taxon>Kitasatosporales</taxon>
        <taxon>Streptomycetaceae</taxon>
        <taxon>Streptomyces</taxon>
    </lineage>
</organism>
<evidence type="ECO:0000313" key="3">
    <source>
        <dbReference type="EMBL" id="MEW2362482.1"/>
    </source>
</evidence>
<comment type="caution">
    <text evidence="3">The sequence shown here is derived from an EMBL/GenBank/DDBJ whole genome shotgun (WGS) entry which is preliminary data.</text>
</comment>
<gene>
    <name evidence="3" type="ORF">AB0887_11050</name>
</gene>
<dbReference type="InterPro" id="IPR029046">
    <property type="entry name" value="LolA/LolB/LppX"/>
</dbReference>
<feature type="region of interest" description="Disordered" evidence="1">
    <location>
        <begin position="30"/>
        <end position="51"/>
    </location>
</feature>
<keyword evidence="2" id="KW-0732">Signal</keyword>
<dbReference type="Proteomes" id="UP001553843">
    <property type="component" value="Unassembled WGS sequence"/>
</dbReference>
<dbReference type="EMBL" id="JBEYRS010000003">
    <property type="protein sequence ID" value="MEW2362482.1"/>
    <property type="molecule type" value="Genomic_DNA"/>
</dbReference>
<dbReference type="Gene3D" id="2.50.20.20">
    <property type="match status" value="1"/>
</dbReference>
<dbReference type="RefSeq" id="WP_359770556.1">
    <property type="nucleotide sequence ID" value="NZ_JBEYRR010000001.1"/>
</dbReference>
<name>A0ABV3LSQ9_9ACTN</name>
<feature type="region of interest" description="Disordered" evidence="1">
    <location>
        <begin position="233"/>
        <end position="262"/>
    </location>
</feature>
<reference evidence="3 4" key="1">
    <citation type="submission" date="2024-06" db="EMBL/GenBank/DDBJ databases">
        <title>The Natural Products Discovery Center: Release of the First 8490 Sequenced Strains for Exploring Actinobacteria Biosynthetic Diversity.</title>
        <authorList>
            <person name="Kalkreuter E."/>
            <person name="Kautsar S.A."/>
            <person name="Yang D."/>
            <person name="Bader C.D."/>
            <person name="Teijaro C.N."/>
            <person name="Fluegel L."/>
            <person name="Davis C.M."/>
            <person name="Simpson J.R."/>
            <person name="Lauterbach L."/>
            <person name="Steele A.D."/>
            <person name="Gui C."/>
            <person name="Meng S."/>
            <person name="Li G."/>
            <person name="Viehrig K."/>
            <person name="Ye F."/>
            <person name="Su P."/>
            <person name="Kiefer A.F."/>
            <person name="Nichols A."/>
            <person name="Cepeda A.J."/>
            <person name="Yan W."/>
            <person name="Fan B."/>
            <person name="Jiang Y."/>
            <person name="Adhikari A."/>
            <person name="Zheng C.-J."/>
            <person name="Schuster L."/>
            <person name="Cowan T.M."/>
            <person name="Smanski M.J."/>
            <person name="Chevrette M.G."/>
            <person name="De Carvalho L.P.S."/>
            <person name="Shen B."/>
        </authorList>
    </citation>
    <scope>NUCLEOTIDE SEQUENCE [LARGE SCALE GENOMIC DNA]</scope>
    <source>
        <strain evidence="3 4">NPDC047833</strain>
    </source>
</reference>
<sequence>MRQYLYLPTATITAACLAAALTACGAENKETAPDSDASAVPNHQPTDPFAGKSGAEIAAKAISTTAGAYSLRMKGTTPDTPSGLNALDMVFTTAGTCAGTMGKTHAGSIQLIITYDTVYRKYDEGVLRAVGTEERASDVEAAVDLLAGRWAKTSTMSEEGRSYVEFCDLDLRMAAYEDTDTSTARRDGHATVDGTPAVKLSGVNGKDKFTLYVATKGKPYLLKWVQRPGGGKPKALTLSDFNKPLKTKPPTGDILNLDRPPR</sequence>
<evidence type="ECO:0000256" key="1">
    <source>
        <dbReference type="SAM" id="MobiDB-lite"/>
    </source>
</evidence>
<keyword evidence="4" id="KW-1185">Reference proteome</keyword>
<dbReference type="SUPFAM" id="SSF89392">
    <property type="entry name" value="Prokaryotic lipoproteins and lipoprotein localization factors"/>
    <property type="match status" value="1"/>
</dbReference>
<dbReference type="PROSITE" id="PS51257">
    <property type="entry name" value="PROKAR_LIPOPROTEIN"/>
    <property type="match status" value="1"/>
</dbReference>
<feature type="chain" id="PRO_5046908322" description="Lipoprotein" evidence="2">
    <location>
        <begin position="26"/>
        <end position="262"/>
    </location>
</feature>